<accession>A0A2U1NPJ3</accession>
<gene>
    <name evidence="1" type="ORF">CTI12_AA242800</name>
</gene>
<reference evidence="1 2" key="1">
    <citation type="journal article" date="2018" name="Mol. Plant">
        <title>The genome of Artemisia annua provides insight into the evolution of Asteraceae family and artemisinin biosynthesis.</title>
        <authorList>
            <person name="Shen Q."/>
            <person name="Zhang L."/>
            <person name="Liao Z."/>
            <person name="Wang S."/>
            <person name="Yan T."/>
            <person name="Shi P."/>
            <person name="Liu M."/>
            <person name="Fu X."/>
            <person name="Pan Q."/>
            <person name="Wang Y."/>
            <person name="Lv Z."/>
            <person name="Lu X."/>
            <person name="Zhang F."/>
            <person name="Jiang W."/>
            <person name="Ma Y."/>
            <person name="Chen M."/>
            <person name="Hao X."/>
            <person name="Li L."/>
            <person name="Tang Y."/>
            <person name="Lv G."/>
            <person name="Zhou Y."/>
            <person name="Sun X."/>
            <person name="Brodelius P.E."/>
            <person name="Rose J.K.C."/>
            <person name="Tang K."/>
        </authorList>
    </citation>
    <scope>NUCLEOTIDE SEQUENCE [LARGE SCALE GENOMIC DNA]</scope>
    <source>
        <strain evidence="2">cv. Huhao1</strain>
        <tissue evidence="1">Leaf</tissue>
    </source>
</reference>
<evidence type="ECO:0000313" key="1">
    <source>
        <dbReference type="EMBL" id="PWA75424.1"/>
    </source>
</evidence>
<keyword evidence="2" id="KW-1185">Reference proteome</keyword>
<organism evidence="1 2">
    <name type="scientific">Artemisia annua</name>
    <name type="common">Sweet wormwood</name>
    <dbReference type="NCBI Taxonomy" id="35608"/>
    <lineage>
        <taxon>Eukaryota</taxon>
        <taxon>Viridiplantae</taxon>
        <taxon>Streptophyta</taxon>
        <taxon>Embryophyta</taxon>
        <taxon>Tracheophyta</taxon>
        <taxon>Spermatophyta</taxon>
        <taxon>Magnoliopsida</taxon>
        <taxon>eudicotyledons</taxon>
        <taxon>Gunneridae</taxon>
        <taxon>Pentapetalae</taxon>
        <taxon>asterids</taxon>
        <taxon>campanulids</taxon>
        <taxon>Asterales</taxon>
        <taxon>Asteraceae</taxon>
        <taxon>Asteroideae</taxon>
        <taxon>Anthemideae</taxon>
        <taxon>Artemisiinae</taxon>
        <taxon>Artemisia</taxon>
    </lineage>
</organism>
<evidence type="ECO:0000313" key="2">
    <source>
        <dbReference type="Proteomes" id="UP000245207"/>
    </source>
</evidence>
<name>A0A2U1NPJ3_ARTAN</name>
<protein>
    <submittedName>
        <fullName evidence="1">Uncharacterized protein</fullName>
    </submittedName>
</protein>
<dbReference type="Proteomes" id="UP000245207">
    <property type="component" value="Unassembled WGS sequence"/>
</dbReference>
<dbReference type="EMBL" id="PKPP01002413">
    <property type="protein sequence ID" value="PWA75424.1"/>
    <property type="molecule type" value="Genomic_DNA"/>
</dbReference>
<sequence length="101" mass="11865">MIELGMTVGEIKDKTNQELGNLDFKIRYARREHGHKHGRVEDIERTLWMAIDTARTQGQKISALETMLANQKNMCQECFSNMEAAPLELEKEVRYLRQRRN</sequence>
<dbReference type="AlphaFoldDB" id="A0A2U1NPJ3"/>
<comment type="caution">
    <text evidence="1">The sequence shown here is derived from an EMBL/GenBank/DDBJ whole genome shotgun (WGS) entry which is preliminary data.</text>
</comment>
<proteinExistence type="predicted"/>